<keyword evidence="1 4" id="KW-0812">Transmembrane</keyword>
<dbReference type="InterPro" id="IPR011701">
    <property type="entry name" value="MFS"/>
</dbReference>
<dbReference type="GO" id="GO:0022857">
    <property type="term" value="F:transmembrane transporter activity"/>
    <property type="evidence" value="ECO:0007669"/>
    <property type="project" value="InterPro"/>
</dbReference>
<accession>A0A1F5EPX6</accession>
<sequence>MSTEQISSNRYFNIKSVSSVVRYLTLADLFFLGGLGLIGPIFAVYIVETIPGANVDVVGMAMMIYLITKSFAQIPIGNFLDKMKGEKDDFWLLFTGFLLCSIIPLLYLQVNTAGELYLIEFFYGLFAALAFPSWYSIFTRHIDRGKEGLEWGTYNTLIDLGGAFSAGIGGLIAANFGFDTLFILSSVAVFIGALSLLFIYKEMKVPEVKK</sequence>
<dbReference type="Proteomes" id="UP000185891">
    <property type="component" value="Unassembled WGS sequence"/>
</dbReference>
<keyword evidence="3 4" id="KW-0472">Membrane</keyword>
<dbReference type="InterPro" id="IPR020846">
    <property type="entry name" value="MFS_dom"/>
</dbReference>
<evidence type="ECO:0000256" key="1">
    <source>
        <dbReference type="ARBA" id="ARBA00022692"/>
    </source>
</evidence>
<name>A0A1F5EPX6_9BACT</name>
<protein>
    <recommendedName>
        <fullName evidence="5">Major facilitator superfamily (MFS) profile domain-containing protein</fullName>
    </recommendedName>
</protein>
<comment type="caution">
    <text evidence="6">The sequence shown here is derived from an EMBL/GenBank/DDBJ whole genome shotgun (WGS) entry which is preliminary data.</text>
</comment>
<dbReference type="Gene3D" id="1.20.1250.20">
    <property type="entry name" value="MFS general substrate transporter like domains"/>
    <property type="match status" value="1"/>
</dbReference>
<dbReference type="PROSITE" id="PS50850">
    <property type="entry name" value="MFS"/>
    <property type="match status" value="1"/>
</dbReference>
<evidence type="ECO:0000256" key="2">
    <source>
        <dbReference type="ARBA" id="ARBA00022989"/>
    </source>
</evidence>
<evidence type="ECO:0000313" key="7">
    <source>
        <dbReference type="Proteomes" id="UP000185891"/>
    </source>
</evidence>
<evidence type="ECO:0000256" key="4">
    <source>
        <dbReference type="SAM" id="Phobius"/>
    </source>
</evidence>
<dbReference type="SUPFAM" id="SSF103473">
    <property type="entry name" value="MFS general substrate transporter"/>
    <property type="match status" value="1"/>
</dbReference>
<proteinExistence type="predicted"/>
<evidence type="ECO:0000313" key="6">
    <source>
        <dbReference type="EMBL" id="OGD69469.1"/>
    </source>
</evidence>
<dbReference type="PANTHER" id="PTHR23531">
    <property type="entry name" value="QUINOLENE RESISTANCE PROTEIN NORA"/>
    <property type="match status" value="1"/>
</dbReference>
<evidence type="ECO:0000259" key="5">
    <source>
        <dbReference type="PROSITE" id="PS50850"/>
    </source>
</evidence>
<evidence type="ECO:0000256" key="3">
    <source>
        <dbReference type="ARBA" id="ARBA00023136"/>
    </source>
</evidence>
<dbReference type="PANTHER" id="PTHR23531:SF1">
    <property type="entry name" value="QUINOLENE RESISTANCE PROTEIN NORA"/>
    <property type="match status" value="1"/>
</dbReference>
<dbReference type="InterPro" id="IPR036259">
    <property type="entry name" value="MFS_trans_sf"/>
</dbReference>
<keyword evidence="2 4" id="KW-1133">Transmembrane helix</keyword>
<feature type="transmembrane region" description="Helical" evidence="4">
    <location>
        <begin position="20"/>
        <end position="46"/>
    </location>
</feature>
<feature type="domain" description="Major facilitator superfamily (MFS) profile" evidence="5">
    <location>
        <begin position="20"/>
        <end position="210"/>
    </location>
</feature>
<feature type="transmembrane region" description="Helical" evidence="4">
    <location>
        <begin position="90"/>
        <end position="110"/>
    </location>
</feature>
<dbReference type="Pfam" id="PF07690">
    <property type="entry name" value="MFS_1"/>
    <property type="match status" value="1"/>
</dbReference>
<gene>
    <name evidence="6" type="ORF">A3E89_01585</name>
</gene>
<feature type="transmembrane region" description="Helical" evidence="4">
    <location>
        <begin position="116"/>
        <end position="137"/>
    </location>
</feature>
<feature type="transmembrane region" description="Helical" evidence="4">
    <location>
        <begin position="58"/>
        <end position="78"/>
    </location>
</feature>
<feature type="transmembrane region" description="Helical" evidence="4">
    <location>
        <begin position="157"/>
        <end position="176"/>
    </location>
</feature>
<feature type="transmembrane region" description="Helical" evidence="4">
    <location>
        <begin position="182"/>
        <end position="200"/>
    </location>
</feature>
<reference evidence="6 7" key="1">
    <citation type="journal article" date="2016" name="Nat. Commun.">
        <title>Thousands of microbial genomes shed light on interconnected biogeochemical processes in an aquifer system.</title>
        <authorList>
            <person name="Anantharaman K."/>
            <person name="Brown C.T."/>
            <person name="Hug L.A."/>
            <person name="Sharon I."/>
            <person name="Castelle C.J."/>
            <person name="Probst A.J."/>
            <person name="Thomas B.C."/>
            <person name="Singh A."/>
            <person name="Wilkins M.J."/>
            <person name="Karaoz U."/>
            <person name="Brodie E.L."/>
            <person name="Williams K.H."/>
            <person name="Hubbard S.S."/>
            <person name="Banfield J.F."/>
        </authorList>
    </citation>
    <scope>NUCLEOTIDE SEQUENCE [LARGE SCALE GENOMIC DNA]</scope>
</reference>
<dbReference type="InterPro" id="IPR052714">
    <property type="entry name" value="MFS_Exporter"/>
</dbReference>
<organism evidence="6 7">
    <name type="scientific">Candidatus Campbellbacteria bacterium RIFCSPHIGHO2_12_FULL_35_10</name>
    <dbReference type="NCBI Taxonomy" id="1797578"/>
    <lineage>
        <taxon>Bacteria</taxon>
        <taxon>Candidatus Campbelliibacteriota</taxon>
    </lineage>
</organism>
<dbReference type="EMBL" id="MFAA01000009">
    <property type="protein sequence ID" value="OGD69469.1"/>
    <property type="molecule type" value="Genomic_DNA"/>
</dbReference>
<dbReference type="AlphaFoldDB" id="A0A1F5EPX6"/>